<dbReference type="PANTHER" id="PTHR32196">
    <property type="entry name" value="ABC TRANSPORTER PERMEASE PROTEIN YPHD-RELATED-RELATED"/>
    <property type="match status" value="1"/>
</dbReference>
<dbReference type="PANTHER" id="PTHR32196:SF71">
    <property type="entry name" value="AUTOINDUCER 2 IMPORT SYSTEM PERMEASE PROTEIN LSRD"/>
    <property type="match status" value="1"/>
</dbReference>
<evidence type="ECO:0000256" key="1">
    <source>
        <dbReference type="ARBA" id="ARBA00004651"/>
    </source>
</evidence>
<keyword evidence="5 9" id="KW-0812">Transmembrane</keyword>
<comment type="subcellular location">
    <subcellularLocation>
        <location evidence="1">Cell membrane</location>
        <topology evidence="1">Multi-pass membrane protein</topology>
    </subcellularLocation>
</comment>
<feature type="transmembrane region" description="Helical" evidence="9">
    <location>
        <begin position="124"/>
        <end position="144"/>
    </location>
</feature>
<dbReference type="CDD" id="cd06579">
    <property type="entry name" value="TM_PBP1_transp_AraH_like"/>
    <property type="match status" value="1"/>
</dbReference>
<evidence type="ECO:0000256" key="5">
    <source>
        <dbReference type="ARBA" id="ARBA00022692"/>
    </source>
</evidence>
<evidence type="ECO:0000256" key="7">
    <source>
        <dbReference type="ARBA" id="ARBA00023136"/>
    </source>
</evidence>
<evidence type="ECO:0000256" key="9">
    <source>
        <dbReference type="SAM" id="Phobius"/>
    </source>
</evidence>
<evidence type="ECO:0000256" key="8">
    <source>
        <dbReference type="ARBA" id="ARBA00039381"/>
    </source>
</evidence>
<keyword evidence="6 9" id="KW-1133">Transmembrane helix</keyword>
<feature type="transmembrane region" description="Helical" evidence="9">
    <location>
        <begin position="18"/>
        <end position="35"/>
    </location>
</feature>
<feature type="transmembrane region" description="Helical" evidence="9">
    <location>
        <begin position="272"/>
        <end position="294"/>
    </location>
</feature>
<evidence type="ECO:0000256" key="6">
    <source>
        <dbReference type="ARBA" id="ARBA00022989"/>
    </source>
</evidence>
<evidence type="ECO:0000313" key="10">
    <source>
        <dbReference type="EMBL" id="NDO70363.1"/>
    </source>
</evidence>
<feature type="transmembrane region" description="Helical" evidence="9">
    <location>
        <begin position="300"/>
        <end position="318"/>
    </location>
</feature>
<dbReference type="RefSeq" id="WP_004078144.1">
    <property type="nucleotide sequence ID" value="NZ_VIRB01000107.1"/>
</dbReference>
<proteinExistence type="predicted"/>
<protein>
    <recommendedName>
        <fullName evidence="8">Autoinducer 2 import system permease protein LsrD</fullName>
    </recommendedName>
</protein>
<gene>
    <name evidence="10" type="ORF">FMM80_17630</name>
</gene>
<evidence type="ECO:0000256" key="3">
    <source>
        <dbReference type="ARBA" id="ARBA00022475"/>
    </source>
</evidence>
<reference evidence="10 11" key="1">
    <citation type="submission" date="2019-07" db="EMBL/GenBank/DDBJ databases">
        <title>Draft genome sequences of 15 bacterial species constituting the stable defined intestinal microbiota of the GM15 gnotobiotic mouse model.</title>
        <authorList>
            <person name="Elie C."/>
            <person name="Mathieu A."/>
            <person name="Saliou A."/>
            <person name="Darnaud M."/>
            <person name="Leulier F."/>
            <person name="Tamellini A."/>
        </authorList>
    </citation>
    <scope>NUCLEOTIDE SEQUENCE [LARGE SCALE GENOMIC DNA]</scope>
    <source>
        <strain evidence="11">ASF 502</strain>
    </source>
</reference>
<name>A0A9X5C9Z2_9FIRM</name>
<sequence>MQESDLKSRKISQGSRQCLILLLSITCLFVLQAVLRPGSVTLAQGMNISRQASTLGIVVLGQTLVILTGGIDLSVGSIVTITNVFAVSYMKGQDENFFTAVLVCAGIGLAAGAVNAIGVLKLKIAPFVMTLCTSTMLQGIYLVYTGGSPSGNVSPSLKQIGNGLCAGVIPYPTLIWTALAVLLWIALSYTPFGRYTYAVGENPDAAGLCGISVDRIKISAYLLSSLFAVAAGLLASGYIGTTSLSLGNDYITNSLAAVLIGGNSIEGGKGGVWGGFLGAFLLMLLFALLTMVHVGQAGKLVIQGVIIFAVVFGQRYGLGRKG</sequence>
<comment type="caution">
    <text evidence="10">The sequence shown here is derived from an EMBL/GenBank/DDBJ whole genome shotgun (WGS) entry which is preliminary data.</text>
</comment>
<dbReference type="GO" id="GO:0005886">
    <property type="term" value="C:plasma membrane"/>
    <property type="evidence" value="ECO:0007669"/>
    <property type="project" value="UniProtKB-SubCell"/>
</dbReference>
<accession>A0A9X5C9Z2</accession>
<feature type="transmembrane region" description="Helical" evidence="9">
    <location>
        <begin position="55"/>
        <end position="85"/>
    </location>
</feature>
<evidence type="ECO:0000313" key="11">
    <source>
        <dbReference type="Proteomes" id="UP000474104"/>
    </source>
</evidence>
<dbReference type="Proteomes" id="UP000474104">
    <property type="component" value="Unassembled WGS sequence"/>
</dbReference>
<organism evidence="10 11">
    <name type="scientific">Schaedlerella arabinosiphila</name>
    <dbReference type="NCBI Taxonomy" id="2044587"/>
    <lineage>
        <taxon>Bacteria</taxon>
        <taxon>Bacillati</taxon>
        <taxon>Bacillota</taxon>
        <taxon>Clostridia</taxon>
        <taxon>Lachnospirales</taxon>
        <taxon>Lachnospiraceae</taxon>
        <taxon>Schaedlerella</taxon>
    </lineage>
</organism>
<feature type="transmembrane region" description="Helical" evidence="9">
    <location>
        <begin position="97"/>
        <end position="118"/>
    </location>
</feature>
<feature type="transmembrane region" description="Helical" evidence="9">
    <location>
        <begin position="164"/>
        <end position="187"/>
    </location>
</feature>
<keyword evidence="3" id="KW-1003">Cell membrane</keyword>
<dbReference type="AlphaFoldDB" id="A0A9X5C9Z2"/>
<dbReference type="EMBL" id="VIRB01000107">
    <property type="protein sequence ID" value="NDO70363.1"/>
    <property type="molecule type" value="Genomic_DNA"/>
</dbReference>
<evidence type="ECO:0000256" key="2">
    <source>
        <dbReference type="ARBA" id="ARBA00022448"/>
    </source>
</evidence>
<dbReference type="Pfam" id="PF02653">
    <property type="entry name" value="BPD_transp_2"/>
    <property type="match status" value="1"/>
</dbReference>
<dbReference type="InterPro" id="IPR001851">
    <property type="entry name" value="ABC_transp_permease"/>
</dbReference>
<dbReference type="GO" id="GO:0022857">
    <property type="term" value="F:transmembrane transporter activity"/>
    <property type="evidence" value="ECO:0007669"/>
    <property type="project" value="InterPro"/>
</dbReference>
<keyword evidence="4" id="KW-0997">Cell inner membrane</keyword>
<dbReference type="OrthoDB" id="9784538at2"/>
<evidence type="ECO:0000256" key="4">
    <source>
        <dbReference type="ARBA" id="ARBA00022519"/>
    </source>
</evidence>
<feature type="transmembrane region" description="Helical" evidence="9">
    <location>
        <begin position="218"/>
        <end position="239"/>
    </location>
</feature>
<keyword evidence="2" id="KW-0813">Transport</keyword>
<keyword evidence="7 9" id="KW-0472">Membrane</keyword>